<proteinExistence type="predicted"/>
<sequence>MKLQYRLEDTVEIEGVSYPIDLSFDTVLRLFDLLKDPVLTESEKIVLGLRLLLGVSFLCDIETQNEIFLSVLEAFGIWERPKPRYDWKGNLMKPKMKEIAEEVFSFDHDAESIFAAFYQTYRIDLLEQQGKMRWEKFIALFNGLPSDTHFKHIVDIRQRDLPEGKGKEIRKAKKQLIEAKQAYALPKEGEEDEQK</sequence>
<accession>A0ABZ2SZV0</accession>
<gene>
    <name evidence="1" type="ORF">DOK79_001064</name>
</gene>
<keyword evidence="2" id="KW-1185">Reference proteome</keyword>
<dbReference type="Pfam" id="PF06854">
    <property type="entry name" value="Phage_Gp15"/>
    <property type="match status" value="1"/>
</dbReference>
<dbReference type="InterPro" id="IPR009660">
    <property type="entry name" value="Phage_A500_Gp15"/>
</dbReference>
<reference evidence="1 2" key="2">
    <citation type="submission" date="2024-03" db="EMBL/GenBank/DDBJ databases">
        <title>The Genome Sequence of Enterococcus sp. DIV1094.</title>
        <authorList>
            <consortium name="The Broad Institute Genomics Platform"/>
            <consortium name="The Broad Institute Microbial Omics Core"/>
            <consortium name="The Broad Institute Genomic Center for Infectious Diseases"/>
            <person name="Earl A."/>
            <person name="Manson A."/>
            <person name="Gilmore M."/>
            <person name="Schwartman J."/>
            <person name="Shea T."/>
            <person name="Abouelleil A."/>
            <person name="Cao P."/>
            <person name="Chapman S."/>
            <person name="Cusick C."/>
            <person name="Young S."/>
            <person name="Neafsey D."/>
            <person name="Nusbaum C."/>
            <person name="Birren B."/>
        </authorList>
    </citation>
    <scope>NUCLEOTIDE SEQUENCE [LARGE SCALE GENOMIC DNA]</scope>
    <source>
        <strain evidence="1 2">DIV1094</strain>
    </source>
</reference>
<reference evidence="1 2" key="1">
    <citation type="submission" date="2021-03" db="EMBL/GenBank/DDBJ databases">
        <authorList>
            <person name="Gilmore M.S."/>
            <person name="Schwartzman J."/>
            <person name="Van Tyne D."/>
            <person name="Martin M."/>
            <person name="Earl A.M."/>
            <person name="Manson A.L."/>
            <person name="Straub T."/>
            <person name="Salamzade R."/>
            <person name="Saavedra J."/>
            <person name="Lebreton F."/>
            <person name="Prichula J."/>
            <person name="Schaufler K."/>
            <person name="Gaca A."/>
            <person name="Sgardioli B."/>
            <person name="Wagenaar J."/>
            <person name="Strong T."/>
        </authorList>
    </citation>
    <scope>NUCLEOTIDE SEQUENCE [LARGE SCALE GENOMIC DNA]</scope>
    <source>
        <strain evidence="1 2">DIV1094</strain>
    </source>
</reference>
<organism evidence="1 2">
    <name type="scientific">Candidatus Enterococcus mangumiae</name>
    <dbReference type="NCBI Taxonomy" id="2230878"/>
    <lineage>
        <taxon>Bacteria</taxon>
        <taxon>Bacillati</taxon>
        <taxon>Bacillota</taxon>
        <taxon>Bacilli</taxon>
        <taxon>Lactobacillales</taxon>
        <taxon>Enterococcaceae</taxon>
        <taxon>Enterococcus</taxon>
    </lineage>
</organism>
<dbReference type="Proteomes" id="UP000664360">
    <property type="component" value="Chromosome"/>
</dbReference>
<evidence type="ECO:0000313" key="2">
    <source>
        <dbReference type="Proteomes" id="UP000664360"/>
    </source>
</evidence>
<dbReference type="RefSeq" id="WP_206854794.1">
    <property type="nucleotide sequence ID" value="NZ_CP147250.1"/>
</dbReference>
<protein>
    <recommendedName>
        <fullName evidence="3">Bacteriophage Gp15 protein</fullName>
    </recommendedName>
</protein>
<dbReference type="EMBL" id="CP147250">
    <property type="protein sequence ID" value="WYJ79524.1"/>
    <property type="molecule type" value="Genomic_DNA"/>
</dbReference>
<evidence type="ECO:0008006" key="3">
    <source>
        <dbReference type="Google" id="ProtNLM"/>
    </source>
</evidence>
<evidence type="ECO:0000313" key="1">
    <source>
        <dbReference type="EMBL" id="WYJ79524.1"/>
    </source>
</evidence>
<name>A0ABZ2SZV0_9ENTE</name>